<sequence>MVQKKLVFILIDGVGDIAHPYTNMKTPLSFTNIKNIDSISKNGINGLMDPVEPGLACGSDTAHMSILGYDPRKYYKGRGAFESIGAGIDMIPGDIAFKSNFAILDKESGIVTHRRADRNFEKPGPILCDALNGLKLPNFPEYSVTVKYATEHRCGVRVSGPGLSNQITGTDPLKDNLPLVYCEPTDNSKEAEFTSRLVNELSDTISDILLKHPYNEERKKEGKPLVNCVLLRGCGCCIDVPSVEELHGLKPFMIAPTCIIAGLGSTLKIDIIKVPGATGDYHTDFNAKGKHFFNTITDKEKNYTFGFLHIKAIDDSSHDNKPELKTKFLNDIDNMLGTLINNLIEDEKKNDVEYTILITGDHTTPMLLKDHSCEPVPFCIAKIKSLYKDVSNTNILIDNVQSFSEINAGEGLLGRFLGLDLMKIAKNYMNLD</sequence>
<dbReference type="SUPFAM" id="SSF53649">
    <property type="entry name" value="Alkaline phosphatase-like"/>
    <property type="match status" value="1"/>
</dbReference>
<dbReference type="Pfam" id="PF10143">
    <property type="entry name" value="PhosphMutase"/>
    <property type="match status" value="1"/>
</dbReference>
<dbReference type="InterPro" id="IPR004456">
    <property type="entry name" value="Pglycerate_mutase_ApgM"/>
</dbReference>
<evidence type="ECO:0000256" key="5">
    <source>
        <dbReference type="ARBA" id="ARBA00023152"/>
    </source>
</evidence>
<dbReference type="PANTHER" id="PTHR31209">
    <property type="entry name" value="COFACTOR-INDEPENDENT PHOSPHOGLYCERATE MUTASE"/>
    <property type="match status" value="1"/>
</dbReference>
<comment type="pathway">
    <text evidence="3">Carbohydrate degradation.</text>
</comment>
<evidence type="ECO:0000256" key="3">
    <source>
        <dbReference type="ARBA" id="ARBA00004921"/>
    </source>
</evidence>
<dbReference type="InterPro" id="IPR006124">
    <property type="entry name" value="Metalloenzyme"/>
</dbReference>
<reference evidence="7 8" key="1">
    <citation type="submission" date="2016-08" db="EMBL/GenBank/DDBJ databases">
        <title>Genomes of anaerobic fungi encode conserved fungal cellulosomes for biomass hydrolysis.</title>
        <authorList>
            <consortium name="DOE Joint Genome Institute"/>
            <person name="Haitjema C.H."/>
            <person name="Gilmore S.P."/>
            <person name="Henske J.K."/>
            <person name="Solomon K.V."/>
            <person name="De Groot R."/>
            <person name="Kuo A."/>
            <person name="Mondo S.J."/>
            <person name="Salamov A.A."/>
            <person name="Labutti K."/>
            <person name="Zhao Z."/>
            <person name="Chiniquy J."/>
            <person name="Barry K."/>
            <person name="Brewer H.M."/>
            <person name="Purvine S.O."/>
            <person name="Wright A.T."/>
            <person name="Boxma B."/>
            <person name="Van Alen T."/>
            <person name="Hackstein J.H."/>
            <person name="Baker S.E."/>
            <person name="Grigoriev I.V."/>
            <person name="O'Malley M.A."/>
        </authorList>
    </citation>
    <scope>NUCLEOTIDE SEQUENCE [LARGE SCALE GENOMIC DNA]</scope>
    <source>
        <strain evidence="8">finn</strain>
    </source>
</reference>
<dbReference type="PANTHER" id="PTHR31209:SF0">
    <property type="entry name" value="METALLOENZYME DOMAIN-CONTAINING PROTEIN"/>
    <property type="match status" value="1"/>
</dbReference>
<dbReference type="OrthoDB" id="113620at2759"/>
<dbReference type="CDD" id="cd16011">
    <property type="entry name" value="iPGM_like"/>
    <property type="match status" value="1"/>
</dbReference>
<dbReference type="Gene3D" id="3.30.70.2130">
    <property type="entry name" value="Metalloenzyme domain"/>
    <property type="match status" value="1"/>
</dbReference>
<evidence type="ECO:0000313" key="8">
    <source>
        <dbReference type="Proteomes" id="UP000193719"/>
    </source>
</evidence>
<comment type="catalytic activity">
    <reaction evidence="1">
        <text>(2R)-2-phosphoglycerate = (2R)-3-phosphoglycerate</text>
        <dbReference type="Rhea" id="RHEA:15901"/>
        <dbReference type="ChEBI" id="CHEBI:58272"/>
        <dbReference type="ChEBI" id="CHEBI:58289"/>
        <dbReference type="EC" id="5.4.2.12"/>
    </reaction>
</comment>
<dbReference type="NCBIfam" id="TIGR00306">
    <property type="entry name" value="apgM"/>
    <property type="match status" value="1"/>
</dbReference>
<proteinExistence type="inferred from homology"/>
<comment type="similarity">
    <text evidence="4">Belongs to the BPG-independent phosphoglycerate mutase family. A-PGAM subfamily.</text>
</comment>
<keyword evidence="8" id="KW-1185">Reference proteome</keyword>
<name>A0A1Y1VKB4_9FUNG</name>
<dbReference type="GO" id="GO:0006096">
    <property type="term" value="P:glycolytic process"/>
    <property type="evidence" value="ECO:0007669"/>
    <property type="project" value="UniProtKB-KW"/>
</dbReference>
<evidence type="ECO:0000256" key="4">
    <source>
        <dbReference type="ARBA" id="ARBA00005524"/>
    </source>
</evidence>
<reference evidence="7 8" key="2">
    <citation type="submission" date="2016-08" db="EMBL/GenBank/DDBJ databases">
        <title>Pervasive Adenine N6-methylation of Active Genes in Fungi.</title>
        <authorList>
            <consortium name="DOE Joint Genome Institute"/>
            <person name="Mondo S.J."/>
            <person name="Dannebaum R.O."/>
            <person name="Kuo R.C."/>
            <person name="Labutti K."/>
            <person name="Haridas S."/>
            <person name="Kuo A."/>
            <person name="Salamov A."/>
            <person name="Ahrendt S.R."/>
            <person name="Lipzen A."/>
            <person name="Sullivan W."/>
            <person name="Andreopoulos W.B."/>
            <person name="Clum A."/>
            <person name="Lindquist E."/>
            <person name="Daum C."/>
            <person name="Ramamoorthy G.K."/>
            <person name="Gryganskyi A."/>
            <person name="Culley D."/>
            <person name="Magnuson J.K."/>
            <person name="James T.Y."/>
            <person name="O'Malley M.A."/>
            <person name="Stajich J.E."/>
            <person name="Spatafora J.W."/>
            <person name="Visel A."/>
            <person name="Grigoriev I.V."/>
        </authorList>
    </citation>
    <scope>NUCLEOTIDE SEQUENCE [LARGE SCALE GENOMIC DNA]</scope>
    <source>
        <strain evidence="8">finn</strain>
    </source>
</reference>
<evidence type="ECO:0000256" key="1">
    <source>
        <dbReference type="ARBA" id="ARBA00000370"/>
    </source>
</evidence>
<feature type="domain" description="Metalloenzyme" evidence="6">
    <location>
        <begin position="4"/>
        <end position="383"/>
    </location>
</feature>
<dbReference type="InterPro" id="IPR017850">
    <property type="entry name" value="Alkaline_phosphatase_core_sf"/>
</dbReference>
<dbReference type="Gene3D" id="3.40.720.10">
    <property type="entry name" value="Alkaline Phosphatase, subunit A"/>
    <property type="match status" value="1"/>
</dbReference>
<comment type="function">
    <text evidence="2">Catalyzes the interconversion of 2-phosphoglycerate and 3-phosphoglycerate.</text>
</comment>
<dbReference type="InterPro" id="IPR042253">
    <property type="entry name" value="Pglycerate_mutase_ApgM_sf"/>
</dbReference>
<dbReference type="Proteomes" id="UP000193719">
    <property type="component" value="Unassembled WGS sequence"/>
</dbReference>
<dbReference type="AlphaFoldDB" id="A0A1Y1VKB4"/>
<comment type="caution">
    <text evidence="7">The sequence shown here is derived from an EMBL/GenBank/DDBJ whole genome shotgun (WGS) entry which is preliminary data.</text>
</comment>
<evidence type="ECO:0000259" key="6">
    <source>
        <dbReference type="Pfam" id="PF01676"/>
    </source>
</evidence>
<dbReference type="PIRSF" id="PIRSF006392">
    <property type="entry name" value="IPGAM_arch"/>
    <property type="match status" value="1"/>
</dbReference>
<evidence type="ECO:0000313" key="7">
    <source>
        <dbReference type="EMBL" id="ORX58521.1"/>
    </source>
</evidence>
<dbReference type="STRING" id="1754191.A0A1Y1VKB4"/>
<organism evidence="7 8">
    <name type="scientific">Piromyces finnis</name>
    <dbReference type="NCBI Taxonomy" id="1754191"/>
    <lineage>
        <taxon>Eukaryota</taxon>
        <taxon>Fungi</taxon>
        <taxon>Fungi incertae sedis</taxon>
        <taxon>Chytridiomycota</taxon>
        <taxon>Chytridiomycota incertae sedis</taxon>
        <taxon>Neocallimastigomycetes</taxon>
        <taxon>Neocallimastigales</taxon>
        <taxon>Neocallimastigaceae</taxon>
        <taxon>Piromyces</taxon>
    </lineage>
</organism>
<dbReference type="EMBL" id="MCFH01000004">
    <property type="protein sequence ID" value="ORX58521.1"/>
    <property type="molecule type" value="Genomic_DNA"/>
</dbReference>
<dbReference type="Pfam" id="PF01676">
    <property type="entry name" value="Metalloenzyme"/>
    <property type="match status" value="1"/>
</dbReference>
<evidence type="ECO:0000256" key="2">
    <source>
        <dbReference type="ARBA" id="ARBA00002315"/>
    </source>
</evidence>
<dbReference type="GO" id="GO:0046872">
    <property type="term" value="F:metal ion binding"/>
    <property type="evidence" value="ECO:0007669"/>
    <property type="project" value="InterPro"/>
</dbReference>
<protein>
    <submittedName>
        <fullName evidence="7">Archaeal type cofactor-independent phosphoglycerate mutase</fullName>
    </submittedName>
</protein>
<accession>A0A1Y1VKB4</accession>
<dbReference type="GO" id="GO:0004619">
    <property type="term" value="F:phosphoglycerate mutase activity"/>
    <property type="evidence" value="ECO:0007669"/>
    <property type="project" value="UniProtKB-EC"/>
</dbReference>
<gene>
    <name evidence="7" type="ORF">BCR36DRAFT_343850</name>
</gene>
<keyword evidence="5" id="KW-0324">Glycolysis</keyword>